<dbReference type="GO" id="GO:0008312">
    <property type="term" value="F:7S RNA binding"/>
    <property type="evidence" value="ECO:0007669"/>
    <property type="project" value="UniProtKB-UniRule"/>
</dbReference>
<proteinExistence type="inferred from homology"/>
<comment type="subunit">
    <text evidence="7">Heterodimer with SRP9; binds RNA as heterodimer. Component of a signal recognition particle (SRP) complex that consists of a 7SL RNA molecule of 300 nucleotides and six protein subunits: SRP72, SRP68, SRP54, SRP19, SRP14 and SRP9.</text>
</comment>
<gene>
    <name evidence="8" type="ORF">EZS28_000870</name>
</gene>
<dbReference type="Pfam" id="PF02290">
    <property type="entry name" value="SRP14"/>
    <property type="match status" value="1"/>
</dbReference>
<evidence type="ECO:0000256" key="4">
    <source>
        <dbReference type="ARBA" id="ARBA00022884"/>
    </source>
</evidence>
<dbReference type="GO" id="GO:0030942">
    <property type="term" value="F:endoplasmic reticulum signal peptide binding"/>
    <property type="evidence" value="ECO:0007669"/>
    <property type="project" value="UniProtKB-UniRule"/>
</dbReference>
<keyword evidence="6 7" id="KW-0687">Ribonucleoprotein</keyword>
<evidence type="ECO:0000256" key="5">
    <source>
        <dbReference type="ARBA" id="ARBA00023135"/>
    </source>
</evidence>
<dbReference type="OrthoDB" id="19209at2759"/>
<dbReference type="Proteomes" id="UP000324800">
    <property type="component" value="Unassembled WGS sequence"/>
</dbReference>
<dbReference type="GO" id="GO:0005786">
    <property type="term" value="C:signal recognition particle, endoplasmic reticulum targeting"/>
    <property type="evidence" value="ECO:0007669"/>
    <property type="project" value="UniProtKB-UniRule"/>
</dbReference>
<keyword evidence="5 7" id="KW-0733">Signal recognition particle</keyword>
<evidence type="ECO:0000256" key="7">
    <source>
        <dbReference type="RuleBase" id="RU368100"/>
    </source>
</evidence>
<keyword evidence="4 7" id="KW-0694">RNA-binding</keyword>
<comment type="subcellular location">
    <subcellularLocation>
        <location evidence="1 7">Cytoplasm</location>
    </subcellularLocation>
</comment>
<sequence>MAELARLKTDVERLFESVKKKGTVYVTSKRLSGPKLQKALKRKQNTEKVDDKEMRVLVHAKTSKKKVSALLSLNDYTNFMSYYLRAILPTKSDLKEKEKKSKHKKKKITGK</sequence>
<reference evidence="8 9" key="1">
    <citation type="submission" date="2019-03" db="EMBL/GenBank/DDBJ databases">
        <title>Single cell metagenomics reveals metabolic interactions within the superorganism composed of flagellate Streblomastix strix and complex community of Bacteroidetes bacteria on its surface.</title>
        <authorList>
            <person name="Treitli S.C."/>
            <person name="Kolisko M."/>
            <person name="Husnik F."/>
            <person name="Keeling P."/>
            <person name="Hampl V."/>
        </authorList>
    </citation>
    <scope>NUCLEOTIDE SEQUENCE [LARGE SCALE GENOMIC DNA]</scope>
    <source>
        <strain evidence="8">ST1C</strain>
    </source>
</reference>
<comment type="function">
    <text evidence="7">Component of the signal recognition particle (SRP) complex, a ribonucleoprotein complex that mediates the cotranslational targeting of secretory and membrane proteins to the endoplasmic reticulum (ER). SRP9 together with SRP14 and the Alu portion of the SRP RNA, constitutes the elongation arrest domain of SRP. The complex of SRP9 and SRP14 is required for SRP RNA binding.</text>
</comment>
<keyword evidence="3 7" id="KW-0963">Cytoplasm</keyword>
<dbReference type="GO" id="GO:0006614">
    <property type="term" value="P:SRP-dependent cotranslational protein targeting to membrane"/>
    <property type="evidence" value="ECO:0007669"/>
    <property type="project" value="UniProtKB-UniRule"/>
</dbReference>
<dbReference type="AlphaFoldDB" id="A0A5J4X8T5"/>
<evidence type="ECO:0000256" key="1">
    <source>
        <dbReference type="ARBA" id="ARBA00004496"/>
    </source>
</evidence>
<evidence type="ECO:0000256" key="6">
    <source>
        <dbReference type="ARBA" id="ARBA00023274"/>
    </source>
</evidence>
<accession>A0A5J4X8T5</accession>
<protein>
    <recommendedName>
        <fullName evidence="7">Signal recognition particle 14 kDa protein</fullName>
        <shortName evidence="7">SRP14</shortName>
    </recommendedName>
</protein>
<name>A0A5J4X8T5_9EUKA</name>
<comment type="caution">
    <text evidence="8">The sequence shown here is derived from an EMBL/GenBank/DDBJ whole genome shotgun (WGS) entry which is preliminary data.</text>
</comment>
<dbReference type="Gene3D" id="3.30.720.10">
    <property type="entry name" value="Signal recognition particle alu RNA binding heterodimer, srp9/1"/>
    <property type="match status" value="1"/>
</dbReference>
<dbReference type="EMBL" id="SNRW01000081">
    <property type="protein sequence ID" value="KAA6403610.1"/>
    <property type="molecule type" value="Genomic_DNA"/>
</dbReference>
<evidence type="ECO:0000256" key="2">
    <source>
        <dbReference type="ARBA" id="ARBA00010349"/>
    </source>
</evidence>
<dbReference type="PANTHER" id="PTHR12013">
    <property type="entry name" value="SIGNAL RECOGNITION PARTICLE 14 KD PROTEIN"/>
    <property type="match status" value="1"/>
</dbReference>
<evidence type="ECO:0000313" key="9">
    <source>
        <dbReference type="Proteomes" id="UP000324800"/>
    </source>
</evidence>
<organism evidence="8 9">
    <name type="scientific">Streblomastix strix</name>
    <dbReference type="NCBI Taxonomy" id="222440"/>
    <lineage>
        <taxon>Eukaryota</taxon>
        <taxon>Metamonada</taxon>
        <taxon>Preaxostyla</taxon>
        <taxon>Oxymonadida</taxon>
        <taxon>Streblomastigidae</taxon>
        <taxon>Streblomastix</taxon>
    </lineage>
</organism>
<dbReference type="SUPFAM" id="SSF54762">
    <property type="entry name" value="Signal recognition particle alu RNA binding heterodimer, SRP9/14"/>
    <property type="match status" value="1"/>
</dbReference>
<dbReference type="InterPro" id="IPR003210">
    <property type="entry name" value="Signal_recog_particle_SRP14"/>
</dbReference>
<comment type="similarity">
    <text evidence="2 7">Belongs to the SRP14 family.</text>
</comment>
<dbReference type="InterPro" id="IPR009018">
    <property type="entry name" value="Signal_recog_particle_SRP9/14"/>
</dbReference>
<evidence type="ECO:0000256" key="3">
    <source>
        <dbReference type="ARBA" id="ARBA00022490"/>
    </source>
</evidence>
<evidence type="ECO:0000313" key="8">
    <source>
        <dbReference type="EMBL" id="KAA6403610.1"/>
    </source>
</evidence>